<dbReference type="Pfam" id="PF03471">
    <property type="entry name" value="CorC_HlyC"/>
    <property type="match status" value="1"/>
</dbReference>
<reference evidence="5" key="1">
    <citation type="submission" date="2020-04" db="EMBL/GenBank/DDBJ databases">
        <authorList>
            <person name="Zhang T."/>
        </authorList>
    </citation>
    <scope>NUCLEOTIDE SEQUENCE</scope>
    <source>
        <strain evidence="5">HKST-UBA01</strain>
    </source>
</reference>
<keyword evidence="1" id="KW-0677">Repeat</keyword>
<dbReference type="Gene3D" id="3.30.465.10">
    <property type="match status" value="1"/>
</dbReference>
<evidence type="ECO:0000256" key="2">
    <source>
        <dbReference type="ARBA" id="ARBA00023122"/>
    </source>
</evidence>
<evidence type="ECO:0000256" key="1">
    <source>
        <dbReference type="ARBA" id="ARBA00022737"/>
    </source>
</evidence>
<dbReference type="CDD" id="cd04590">
    <property type="entry name" value="CBS_pair_CorC_HlyC_assoc"/>
    <property type="match status" value="1"/>
</dbReference>
<dbReference type="InterPro" id="IPR005170">
    <property type="entry name" value="Transptr-assoc_dom"/>
</dbReference>
<dbReference type="InterPro" id="IPR000644">
    <property type="entry name" value="CBS_dom"/>
</dbReference>
<proteinExistence type="predicted"/>
<dbReference type="InterPro" id="IPR046342">
    <property type="entry name" value="CBS_dom_sf"/>
</dbReference>
<dbReference type="Gene3D" id="3.10.580.10">
    <property type="entry name" value="CBS-domain"/>
    <property type="match status" value="1"/>
</dbReference>
<dbReference type="SMART" id="SM01091">
    <property type="entry name" value="CorC_HlyC"/>
    <property type="match status" value="1"/>
</dbReference>
<organism evidence="5 6">
    <name type="scientific">Eiseniibacteriota bacterium</name>
    <dbReference type="NCBI Taxonomy" id="2212470"/>
    <lineage>
        <taxon>Bacteria</taxon>
        <taxon>Candidatus Eiseniibacteriota</taxon>
    </lineage>
</organism>
<dbReference type="GO" id="GO:0050660">
    <property type="term" value="F:flavin adenine dinucleotide binding"/>
    <property type="evidence" value="ECO:0007669"/>
    <property type="project" value="InterPro"/>
</dbReference>
<feature type="transmembrane region" description="Helical" evidence="3">
    <location>
        <begin position="108"/>
        <end position="126"/>
    </location>
</feature>
<dbReference type="Pfam" id="PF00571">
    <property type="entry name" value="CBS"/>
    <property type="match status" value="1"/>
</dbReference>
<dbReference type="InterPro" id="IPR044751">
    <property type="entry name" value="Ion_transp-like_CBS"/>
</dbReference>
<feature type="domain" description="Transporter-associated" evidence="4">
    <location>
        <begin position="297"/>
        <end position="375"/>
    </location>
</feature>
<keyword evidence="3" id="KW-0812">Transmembrane</keyword>
<keyword evidence="3" id="KW-1133">Transmembrane helix</keyword>
<feature type="transmembrane region" description="Helical" evidence="3">
    <location>
        <begin position="78"/>
        <end position="96"/>
    </location>
</feature>
<dbReference type="InterPro" id="IPR016169">
    <property type="entry name" value="FAD-bd_PCMH_sub2"/>
</dbReference>
<dbReference type="GO" id="GO:0005886">
    <property type="term" value="C:plasma membrane"/>
    <property type="evidence" value="ECO:0007669"/>
    <property type="project" value="TreeGrafter"/>
</dbReference>
<evidence type="ECO:0000313" key="6">
    <source>
        <dbReference type="Proteomes" id="UP000697710"/>
    </source>
</evidence>
<evidence type="ECO:0000313" key="5">
    <source>
        <dbReference type="EMBL" id="MCA9726450.1"/>
    </source>
</evidence>
<accession>A0A956LVF8</accession>
<evidence type="ECO:0000259" key="4">
    <source>
        <dbReference type="SMART" id="SM01091"/>
    </source>
</evidence>
<dbReference type="PANTHER" id="PTHR22777:SF17">
    <property type="entry name" value="UPF0053 PROTEIN SLL0260"/>
    <property type="match status" value="1"/>
</dbReference>
<feature type="transmembrane region" description="Helical" evidence="3">
    <location>
        <begin position="46"/>
        <end position="72"/>
    </location>
</feature>
<dbReference type="SUPFAM" id="SSF56176">
    <property type="entry name" value="FAD-binding/transporter-associated domain-like"/>
    <property type="match status" value="1"/>
</dbReference>
<keyword evidence="2" id="KW-0129">CBS domain</keyword>
<protein>
    <recommendedName>
        <fullName evidence="4">Transporter-associated domain-containing protein</fullName>
    </recommendedName>
</protein>
<feature type="transmembrane region" description="Helical" evidence="3">
    <location>
        <begin position="6"/>
        <end position="25"/>
    </location>
</feature>
<dbReference type="EMBL" id="JAGQHR010000031">
    <property type="protein sequence ID" value="MCA9726450.1"/>
    <property type="molecule type" value="Genomic_DNA"/>
</dbReference>
<dbReference type="PANTHER" id="PTHR22777">
    <property type="entry name" value="HEMOLYSIN-RELATED"/>
    <property type="match status" value="1"/>
</dbReference>
<dbReference type="SUPFAM" id="SSF54631">
    <property type="entry name" value="CBS-domain pair"/>
    <property type="match status" value="1"/>
</dbReference>
<dbReference type="Proteomes" id="UP000697710">
    <property type="component" value="Unassembled WGS sequence"/>
</dbReference>
<reference evidence="5" key="2">
    <citation type="journal article" date="2021" name="Microbiome">
        <title>Successional dynamics and alternative stable states in a saline activated sludge microbial community over 9 years.</title>
        <authorList>
            <person name="Wang Y."/>
            <person name="Ye J."/>
            <person name="Ju F."/>
            <person name="Liu L."/>
            <person name="Boyd J.A."/>
            <person name="Deng Y."/>
            <person name="Parks D.H."/>
            <person name="Jiang X."/>
            <person name="Yin X."/>
            <person name="Woodcroft B.J."/>
            <person name="Tyson G.W."/>
            <person name="Hugenholtz P."/>
            <person name="Polz M.F."/>
            <person name="Zhang T."/>
        </authorList>
    </citation>
    <scope>NUCLEOTIDE SEQUENCE</scope>
    <source>
        <strain evidence="5">HKST-UBA01</strain>
    </source>
</reference>
<gene>
    <name evidence="5" type="ORF">KC729_02130</name>
</gene>
<keyword evidence="3" id="KW-0472">Membrane</keyword>
<comment type="caution">
    <text evidence="5">The sequence shown here is derived from an EMBL/GenBank/DDBJ whole genome shotgun (WGS) entry which is preliminary data.</text>
</comment>
<evidence type="ECO:0000256" key="3">
    <source>
        <dbReference type="SAM" id="Phobius"/>
    </source>
</evidence>
<dbReference type="InterPro" id="IPR036318">
    <property type="entry name" value="FAD-bd_PCMH-like_sf"/>
</dbReference>
<name>A0A956LVF8_UNCEI</name>
<dbReference type="AlphaFoldDB" id="A0A956LVF8"/>
<sequence>MSWVWIASMVLPPLVGGVLLFLSGWDSRSTWSASRLPRAIPVRRHLALESHLAVWGFCGGMAVGLGAAHLGFGLADHWVLPFLLAMAPLVPVLVWLGRRVRRPYPTSLRWLLAPYQGLSILLVVLVESIGRWVHRRRAIAEAPEPAQGSPEDLREGVRDLASLTVEDVMVPRSQEVALQADLKITDALRQAGSRPFTHYPVYAESIDHTLGLVHMLDLTDPTAAEQPVRQRVVSALIVPETMRALTLLQKLAEAPLSTALVVDEFGGHSGLVTLGDVVEVVIGDLVGEHEEVRRRIIPLGDGVYRVEGTCEIEEFNEQVRPVLPEGEYDTVAGLVLDRLGRIPQQGDDVVLSEAVLEVLERTDRRVLWTQVTLTPSRAPARS</sequence>